<proteinExistence type="predicted"/>
<keyword evidence="4" id="KW-1185">Reference proteome</keyword>
<dbReference type="InterPro" id="IPR017703">
    <property type="entry name" value="YgfZ/GCV_T_CS"/>
</dbReference>
<name>A0A4Q6I5S8_9RICK</name>
<reference evidence="3 4" key="1">
    <citation type="submission" date="2018-06" db="EMBL/GenBank/DDBJ databases">
        <title>Complete Genome Sequence of Ehrlichia minasensis Isolated From Cattle.</title>
        <authorList>
            <person name="Aguiar D.M."/>
            <person name="Araujo J.P.A.Jr."/>
            <person name="Nakazato L."/>
            <person name="Bard E."/>
            <person name="Cabezas-Cruz A."/>
        </authorList>
    </citation>
    <scope>NUCLEOTIDE SEQUENCE [LARGE SCALE GENOMIC DNA]</scope>
    <source>
        <strain evidence="3 4">B11</strain>
    </source>
</reference>
<dbReference type="SUPFAM" id="SSF103025">
    <property type="entry name" value="Folate-binding domain"/>
    <property type="match status" value="1"/>
</dbReference>
<dbReference type="EMBL" id="QOHL01000016">
    <property type="protein sequence ID" value="RZB12533.1"/>
    <property type="molecule type" value="Genomic_DNA"/>
</dbReference>
<feature type="domain" description="GCVT N-terminal" evidence="2">
    <location>
        <begin position="14"/>
        <end position="65"/>
    </location>
</feature>
<evidence type="ECO:0000313" key="4">
    <source>
        <dbReference type="Proteomes" id="UP000293377"/>
    </source>
</evidence>
<dbReference type="NCBIfam" id="TIGR03317">
    <property type="entry name" value="ygfZ_signature"/>
    <property type="match status" value="1"/>
</dbReference>
<keyword evidence="1" id="KW-0809">Transit peptide</keyword>
<dbReference type="InterPro" id="IPR006222">
    <property type="entry name" value="GCVT_N"/>
</dbReference>
<dbReference type="InterPro" id="IPR045179">
    <property type="entry name" value="YgfZ/GcvT"/>
</dbReference>
<sequence length="278" mass="31635">MSKFIVLPNRSIVLFHGPDAKQLLNRTTTNNVLNLTQNKAVYSLLLSPSGRYMYDFFVVQYEKCVLLDCCSIDKDAVIQKFLSYKLQSKVVIREKKHYKVGVFIGEEYSNSICGYTYCEGNTVFFQDPRLSTLGLRVIFDESNEALSNVSSDAKGYEDYEILRISNTVPDCNKDMIKGTSFPLQFRMDEFNAIDFNKGCYIGQEVVARMYRAGVKKKIYTVISENESFDDTKVIWDQKEVGELLSNVGNMGLCLLDVNSCDNLCDLRIGNAKIKVLLH</sequence>
<evidence type="ECO:0000313" key="3">
    <source>
        <dbReference type="EMBL" id="RZB12533.1"/>
    </source>
</evidence>
<dbReference type="AlphaFoldDB" id="A0A4Q6I5S8"/>
<protein>
    <submittedName>
        <fullName evidence="3">Folate-binding protein YgfZ</fullName>
    </submittedName>
</protein>
<dbReference type="STRING" id="1242993.ehr_00458"/>
<dbReference type="Gene3D" id="3.30.1360.120">
    <property type="entry name" value="Probable tRNA modification gtpase trme, domain 1"/>
    <property type="match status" value="1"/>
</dbReference>
<dbReference type="GO" id="GO:0016226">
    <property type="term" value="P:iron-sulfur cluster assembly"/>
    <property type="evidence" value="ECO:0007669"/>
    <property type="project" value="TreeGrafter"/>
</dbReference>
<comment type="caution">
    <text evidence="3">The sequence shown here is derived from an EMBL/GenBank/DDBJ whole genome shotgun (WGS) entry which is preliminary data.</text>
</comment>
<organism evidence="3 4">
    <name type="scientific">Ehrlichia minasensis</name>
    <dbReference type="NCBI Taxonomy" id="1242993"/>
    <lineage>
        <taxon>Bacteria</taxon>
        <taxon>Pseudomonadati</taxon>
        <taxon>Pseudomonadota</taxon>
        <taxon>Alphaproteobacteria</taxon>
        <taxon>Rickettsiales</taxon>
        <taxon>Anaplasmataceae</taxon>
        <taxon>Ehrlichia</taxon>
    </lineage>
</organism>
<dbReference type="RefSeq" id="WP_129992660.1">
    <property type="nucleotide sequence ID" value="NZ_QOHL01000016.1"/>
</dbReference>
<accession>A0A4Q6I5S8</accession>
<dbReference type="PANTHER" id="PTHR22602:SF0">
    <property type="entry name" value="TRANSFERASE CAF17, MITOCHONDRIAL-RELATED"/>
    <property type="match status" value="1"/>
</dbReference>
<dbReference type="PANTHER" id="PTHR22602">
    <property type="entry name" value="TRANSFERASE CAF17, MITOCHONDRIAL-RELATED"/>
    <property type="match status" value="1"/>
</dbReference>
<dbReference type="Proteomes" id="UP000293377">
    <property type="component" value="Unassembled WGS sequence"/>
</dbReference>
<gene>
    <name evidence="3" type="ORF">DRF75_03575</name>
</gene>
<dbReference type="InterPro" id="IPR027266">
    <property type="entry name" value="TrmE/GcvT-like"/>
</dbReference>
<dbReference type="PIRSF" id="PIRSF006487">
    <property type="entry name" value="GcvT"/>
    <property type="match status" value="1"/>
</dbReference>
<evidence type="ECO:0000259" key="2">
    <source>
        <dbReference type="Pfam" id="PF01571"/>
    </source>
</evidence>
<evidence type="ECO:0000256" key="1">
    <source>
        <dbReference type="ARBA" id="ARBA00022946"/>
    </source>
</evidence>
<dbReference type="Pfam" id="PF01571">
    <property type="entry name" value="GCV_T"/>
    <property type="match status" value="1"/>
</dbReference>